<proteinExistence type="predicted"/>
<dbReference type="InterPro" id="IPR039793">
    <property type="entry name" value="UROS/Hem4"/>
</dbReference>
<protein>
    <submittedName>
        <fullName evidence="2">Uroporphyrinogen-III synthase-like protein</fullName>
    </submittedName>
</protein>
<feature type="domain" description="Tetrapyrrole biosynthesis uroporphyrinogen III synthase" evidence="1">
    <location>
        <begin position="35"/>
        <end position="301"/>
    </location>
</feature>
<dbReference type="Gene3D" id="3.40.50.10090">
    <property type="match status" value="2"/>
</dbReference>
<organism evidence="2 3">
    <name type="scientific">Lojkania enalia</name>
    <dbReference type="NCBI Taxonomy" id="147567"/>
    <lineage>
        <taxon>Eukaryota</taxon>
        <taxon>Fungi</taxon>
        <taxon>Dikarya</taxon>
        <taxon>Ascomycota</taxon>
        <taxon>Pezizomycotina</taxon>
        <taxon>Dothideomycetes</taxon>
        <taxon>Pleosporomycetidae</taxon>
        <taxon>Pleosporales</taxon>
        <taxon>Pleosporales incertae sedis</taxon>
        <taxon>Lojkania</taxon>
    </lineage>
</organism>
<dbReference type="EMBL" id="ML986782">
    <property type="protein sequence ID" value="KAF2258108.1"/>
    <property type="molecule type" value="Genomic_DNA"/>
</dbReference>
<dbReference type="SUPFAM" id="SSF69618">
    <property type="entry name" value="HemD-like"/>
    <property type="match status" value="1"/>
</dbReference>
<dbReference type="Pfam" id="PF02602">
    <property type="entry name" value="HEM4"/>
    <property type="match status" value="1"/>
</dbReference>
<comment type="caution">
    <text evidence="2">The sequence shown here is derived from an EMBL/GenBank/DDBJ whole genome shotgun (WGS) entry which is preliminary data.</text>
</comment>
<dbReference type="InterPro" id="IPR003754">
    <property type="entry name" value="4pyrrol_synth_uPrphyn_synth"/>
</dbReference>
<dbReference type="GO" id="GO:0004852">
    <property type="term" value="F:uroporphyrinogen-III synthase activity"/>
    <property type="evidence" value="ECO:0007669"/>
    <property type="project" value="InterPro"/>
</dbReference>
<accession>A0A9P4JZV8</accession>
<reference evidence="3" key="1">
    <citation type="journal article" date="2020" name="Stud. Mycol.">
        <title>101 Dothideomycetes genomes: A test case for predicting lifestyles and emergence of pathogens.</title>
        <authorList>
            <person name="Haridas S."/>
            <person name="Albert R."/>
            <person name="Binder M."/>
            <person name="Bloem J."/>
            <person name="LaButti K."/>
            <person name="Salamov A."/>
            <person name="Andreopoulos B."/>
            <person name="Baker S."/>
            <person name="Barry K."/>
            <person name="Bills G."/>
            <person name="Bluhm B."/>
            <person name="Cannon C."/>
            <person name="Castanera R."/>
            <person name="Culley D."/>
            <person name="Daum C."/>
            <person name="Ezra D."/>
            <person name="Gonzalez J."/>
            <person name="Henrissat B."/>
            <person name="Kuo A."/>
            <person name="Liang C."/>
            <person name="Lipzen A."/>
            <person name="Lutzoni F."/>
            <person name="Magnuson J."/>
            <person name="Mondo S."/>
            <person name="Nolan M."/>
            <person name="Ohm R."/>
            <person name="Pangilinan J."/>
            <person name="Park H.-J."/>
            <person name="Ramirez L."/>
            <person name="Alfaro M."/>
            <person name="Sun H."/>
            <person name="Tritt A."/>
            <person name="Yoshinaga Y."/>
            <person name="Zwiers L.-H."/>
            <person name="Turgeon B."/>
            <person name="Goodwin S."/>
            <person name="Spatafora J."/>
            <person name="Crous P."/>
            <person name="Grigoriev I."/>
        </authorList>
    </citation>
    <scope>NUCLEOTIDE SEQUENCE [LARGE SCALE GENOMIC DNA]</scope>
    <source>
        <strain evidence="3">CBS 304.66</strain>
    </source>
</reference>
<dbReference type="FunFam" id="3.40.50.10090:FF:000011">
    <property type="entry name" value="Uroporphyrinogen-III synthase (UroS), putative"/>
    <property type="match status" value="1"/>
</dbReference>
<dbReference type="GO" id="GO:0006780">
    <property type="term" value="P:uroporphyrinogen III biosynthetic process"/>
    <property type="evidence" value="ECO:0007669"/>
    <property type="project" value="InterPro"/>
</dbReference>
<dbReference type="GO" id="GO:0005829">
    <property type="term" value="C:cytosol"/>
    <property type="evidence" value="ECO:0007669"/>
    <property type="project" value="TreeGrafter"/>
</dbReference>
<dbReference type="OrthoDB" id="5595751at2759"/>
<evidence type="ECO:0000313" key="2">
    <source>
        <dbReference type="EMBL" id="KAF2258108.1"/>
    </source>
</evidence>
<keyword evidence="3" id="KW-1185">Reference proteome</keyword>
<evidence type="ECO:0000313" key="3">
    <source>
        <dbReference type="Proteomes" id="UP000800093"/>
    </source>
</evidence>
<dbReference type="PANTHER" id="PTHR12390:SF0">
    <property type="entry name" value="UROPORPHYRINOGEN-III SYNTHASE"/>
    <property type="match status" value="1"/>
</dbReference>
<gene>
    <name evidence="2" type="ORF">CC78DRAFT_145688</name>
</gene>
<dbReference type="CDD" id="cd06578">
    <property type="entry name" value="HemD"/>
    <property type="match status" value="1"/>
</dbReference>
<sequence length="311" mass="34064">MATASRTTTSIPVLLLKTRSVPADGYEELFSTLDDGTYDPVFVPVLEHRFKQAALNQVRRCITSGGFAPDPEQGLAKYGAIIFTSQRAVEALAEIVGDIKRDGIHSLDELLPSTLPFYVVGPATARGLRALNLPCPILGEETGNGEVLSTFIMEHYNGLYPGTTKPPILFLVGEKRRDIIPRTLQSDDLPPGKKSQVDEIVIYETGEMLSFKTNFSSVWQKKKRSQPSCQWVVVFSPTGCKAMLESLNFLDLGTGKVRSDIASSSIFVATIGPTTRDYLINEFGFTPDVCAEKPSPEGIVQAIQAYRRPST</sequence>
<dbReference type="AlphaFoldDB" id="A0A9P4JZV8"/>
<dbReference type="Proteomes" id="UP000800093">
    <property type="component" value="Unassembled WGS sequence"/>
</dbReference>
<name>A0A9P4JZV8_9PLEO</name>
<evidence type="ECO:0000259" key="1">
    <source>
        <dbReference type="Pfam" id="PF02602"/>
    </source>
</evidence>
<dbReference type="PANTHER" id="PTHR12390">
    <property type="entry name" value="UROPORPHYRINOGEN III SYNTHASE"/>
    <property type="match status" value="1"/>
</dbReference>
<dbReference type="InterPro" id="IPR036108">
    <property type="entry name" value="4pyrrol_syn_uPrphyn_synt_sf"/>
</dbReference>